<dbReference type="PIRSF" id="PIRSF039073">
    <property type="entry name" value="BRR2"/>
    <property type="match status" value="1"/>
</dbReference>
<dbReference type="GO" id="GO:0042802">
    <property type="term" value="F:identical protein binding"/>
    <property type="evidence" value="ECO:0007669"/>
    <property type="project" value="EnsemblFungi"/>
</dbReference>
<dbReference type="GO" id="GO:0003676">
    <property type="term" value="F:nucleic acid binding"/>
    <property type="evidence" value="ECO:0007669"/>
    <property type="project" value="InterPro"/>
</dbReference>
<dbReference type="GO" id="GO:0005524">
    <property type="term" value="F:ATP binding"/>
    <property type="evidence" value="ECO:0007669"/>
    <property type="project" value="UniProtKB-KW"/>
</dbReference>
<evidence type="ECO:0000256" key="6">
    <source>
        <dbReference type="ARBA" id="ARBA00022801"/>
    </source>
</evidence>
<dbReference type="PROSITE" id="PS51192">
    <property type="entry name" value="HELICASE_ATP_BIND_1"/>
    <property type="match status" value="2"/>
</dbReference>
<protein>
    <recommendedName>
        <fullName evidence="10">U5 small nuclear ribonucleoprotein 200 kDa helicase</fullName>
        <ecNumber evidence="3">3.6.4.13</ecNumber>
    </recommendedName>
</protein>
<dbReference type="CDD" id="cd18795">
    <property type="entry name" value="SF2_C_Ski2"/>
    <property type="match status" value="1"/>
</dbReference>
<dbReference type="InterPro" id="IPR011545">
    <property type="entry name" value="DEAD/DEAH_box_helicase_dom"/>
</dbReference>
<dbReference type="InterPro" id="IPR035892">
    <property type="entry name" value="C2_domain_sf"/>
</dbReference>
<dbReference type="OrthoDB" id="5575at2759"/>
<dbReference type="Pfam" id="PF00270">
    <property type="entry name" value="DEAD"/>
    <property type="match status" value="2"/>
</dbReference>
<evidence type="ECO:0000256" key="11">
    <source>
        <dbReference type="ARBA" id="ARBA00047984"/>
    </source>
</evidence>
<dbReference type="Gene3D" id="1.10.150.20">
    <property type="entry name" value="5' to 3' exonuclease, C-terminal subdomain"/>
    <property type="match status" value="2"/>
</dbReference>
<dbReference type="FunFam" id="3.40.50.300:FF:000062">
    <property type="entry name" value="U5 small nuclear ribonucleoprotein helicase"/>
    <property type="match status" value="1"/>
</dbReference>
<evidence type="ECO:0000259" key="13">
    <source>
        <dbReference type="PROSITE" id="PS51192"/>
    </source>
</evidence>
<evidence type="ECO:0000256" key="9">
    <source>
        <dbReference type="ARBA" id="ARBA00023242"/>
    </source>
</evidence>
<evidence type="ECO:0000256" key="3">
    <source>
        <dbReference type="ARBA" id="ARBA00012552"/>
    </source>
</evidence>
<dbReference type="InterPro" id="IPR036388">
    <property type="entry name" value="WH-like_DNA-bd_sf"/>
</dbReference>
<dbReference type="SUPFAM" id="SSF46785">
    <property type="entry name" value="Winged helix' DNA-binding domain"/>
    <property type="match status" value="1"/>
</dbReference>
<dbReference type="Gene3D" id="2.60.40.150">
    <property type="entry name" value="C2 domain"/>
    <property type="match status" value="2"/>
</dbReference>
<dbReference type="GO" id="GO:0000974">
    <property type="term" value="C:Prp19 complex"/>
    <property type="evidence" value="ECO:0007669"/>
    <property type="project" value="EnsemblFungi"/>
</dbReference>
<evidence type="ECO:0000256" key="7">
    <source>
        <dbReference type="ARBA" id="ARBA00022806"/>
    </source>
</evidence>
<dbReference type="Pfam" id="PF00271">
    <property type="entry name" value="Helicase_C"/>
    <property type="match status" value="1"/>
</dbReference>
<dbReference type="PROSITE" id="PS51194">
    <property type="entry name" value="HELICASE_CTER"/>
    <property type="match status" value="1"/>
</dbReference>
<dbReference type="GO" id="GO:0003724">
    <property type="term" value="F:RNA helicase activity"/>
    <property type="evidence" value="ECO:0007669"/>
    <property type="project" value="UniProtKB-EC"/>
</dbReference>
<keyword evidence="7" id="KW-0347">Helicase</keyword>
<dbReference type="InterPro" id="IPR014756">
    <property type="entry name" value="Ig_E-set"/>
</dbReference>
<dbReference type="OMA" id="MNPKEFN"/>
<evidence type="ECO:0000256" key="12">
    <source>
        <dbReference type="SAM" id="MobiDB-lite"/>
    </source>
</evidence>
<feature type="domain" description="Helicase ATP-binding" evidence="13">
    <location>
        <begin position="538"/>
        <end position="721"/>
    </location>
</feature>
<evidence type="ECO:0000259" key="14">
    <source>
        <dbReference type="PROSITE" id="PS51194"/>
    </source>
</evidence>
<dbReference type="InterPro" id="IPR057842">
    <property type="entry name" value="WH_MER3"/>
</dbReference>
<evidence type="ECO:0000256" key="1">
    <source>
        <dbReference type="ARBA" id="ARBA00004123"/>
    </source>
</evidence>
<sequence length="2190" mass="251345">MGMENGRTTDDASDKQKIKEIYRYDEMSNKVLKADKRFQISTYDPVKDAEKSHPKSLSGRISLKDMGTNLTHDLLDEEKEEAMKNVKRQQEKATIITQTKVNNNNNLLLNRQRQNESTLLDLDSVSPLKYYPSTNENLAHYDDVIQWVIDLLGNDIPHDIISDTADVLICSLKENDDELDGFIDKKRIELQNDIGFDIEPSKFIELVKITKNITDFNKDEEREEEIITENGVNDRDNIINVLANADDDSEGEEADEEDQKLLDQVISEEEGEEEAEEEENGKKQPMNNKNLKNKSLLPTDNEDIVIMKGESSTFMNEDIQIYAVDESFLKRKLWQVLDTQDISLISNTQSQIIDELMNTEYDTTPLNINLTKILGEDHASFINYIIRNRLPIIWGYRLSQSSEENATKLFEEMTANGLEDLVQQYKSRKANVSKRRLEDNVKTGTKKTKKSMEDNILDLATLKFDQGSKLMTVSKVLLPEGSFKRVKPHYDEIHIPAPSKPTIDYDLIPISSLPQWARKSFPAGETDSLNPIQSKVFPAAFKNDYNILLCAPTGAGKTNVALLAILRNLSHHYNEQTGKLNLNHFKVVYIAPLKALVQEQVREFQRRLGYLGIKVSELTGDTRLNRREISETHILVSTPEKWDIITRKVEDTSFVEEVRLIIIDEVHLLHDARGPVIESIVARTLWSQQLRERPRIVALSATLPNYKDVGKFLRVPADGLFYFDSSFRPCPLSQQFCGIKEQNAVKRLSAMNQACYDKVLESVSEGHQVIVFVHSRKDTARTAKWLKNQFTESDNINKIIKSDTSSVEILKRESETVQDLSLKSILTSGIGIHHAGLTRADRSLSEDLFADGLLQVLVSTATLAWGVNLPAHTVIIKGTEVYSPEKGIWEQLSPQDILQMLGRAGRPRYDTHGEGIIITNQQDVQYYLAVLNQQLPIESQFISRLIDNLNAEIVFGSVKNMNDALTWISYTYLYVRMLVSPDLYKVQKADGDDDLKEFRRLLLNSALQTLNKQGLIIYDMGNDTMKSTELGRIASYFYIKHTSIDVYNNELSEHSSQFDIFRIFALSDEFKYISIRQEERRELKELFEKVPIPIRETIDEPQAKTNILLQSYISRLRFDGFALRADMIFIQQNAGRLLRAMYELCLRQGWSRSTKILLNLCKSVERRLWYTNSPLRQFPNCPQEVIKRTESSTLPWNDYLNLESPAAVGRAIRSERNGKHVYDLIKRFPKVSAKCSIQPLTPSLLRIDLEIIPDWVWDKNLHGNSEPFLVMVEDIDGNGILYYESVFITPDLISQEYVVDFSIQLTPAQQKRLPPNFFVNVISEKWLHCHYQIAAILDDVRLPKKFPAPTELVNTELIPVSDLENEGFNEVFDFTNFNRIQSSMFNGVYNSNDNILICTAEETNRIISVELAILNHWRQNKGRALFICPSQEKIDYLLDKWQKKLSNIAGGKNINKLDVDLTLNLRIIARNHLILTTPEQFNLVSRRWRQRKNIQKIELFICDGIDQIGNGIPGALYESAISRILFMSTQLEKEVRIIATSTPLANARDLAEWIDVKKEGIFNYSPEVRVDPVEIHIQSFDGTSRQSYTPSMLKTVFDIALKTFSAHYTSLVFVAGLEECKSVCSQLLTWSQLTEWDLLNTNVEQIDSYLSKVHDSWIKRSLMHGIGVMYKGMQPKDRKVVQKLYDYGALSFLLVSKECHLCCPKSNQVFILGTSYFDGHAHRYINYTLYEILGMVSSVGKRALVDSGKAIILTDSNRKNYYRKFLVEPLPVESFIYYHLHDILLSEIGNNIIQDKQHCIDWMTYSYFYRRIHANPSFYGVKDISSFGISAYLTELIENVMKDLVESSMIDISEDRNKLKASEDETDEVISPLNGCLISSHNDVYFVTMDTFIKKLSKTSTLQDILETLSSATEFEQIRIRKNDYSNLVRLSKKLPLTFSLDATMNITSFKVFTLLQAHFSRIPLEPEFKEDLRYILTKSLQLVNSIIDILSGEGCLNATTAMDISQMIVQAIWDVDNPLRQIPFFDDNILAKCAEKKVETVYDIMSLEDDERMEIMMMENKKLVRVANFVNSYPNVALLYSPLNNSKIAIEQLISITVKLTRDDEPESLEVITEQYPFKKLENWWLVIGEVSKRELYAIKKVSLSKESQEYDLEFSLSSSGNHELTIWCVCDSYLDADKEVSFKLEVIE</sequence>
<evidence type="ECO:0000256" key="2">
    <source>
        <dbReference type="ARBA" id="ARBA00010140"/>
    </source>
</evidence>
<dbReference type="Pfam" id="PF23445">
    <property type="entry name" value="WHD_SNRNP200"/>
    <property type="match status" value="2"/>
</dbReference>
<dbReference type="HOGENOM" id="CLU_000335_1_0_1"/>
<dbReference type="RefSeq" id="XP_003668506.1">
    <property type="nucleotide sequence ID" value="XM_003668458.1"/>
</dbReference>
<dbReference type="InterPro" id="IPR041094">
    <property type="entry name" value="Brr2_helicase_PWI"/>
</dbReference>
<organism evidence="15 16">
    <name type="scientific">Naumovozyma dairenensis (strain ATCC 10597 / BCRC 20456 / CBS 421 / NBRC 0211 / NRRL Y-12639)</name>
    <name type="common">Saccharomyces dairenensis</name>
    <dbReference type="NCBI Taxonomy" id="1071378"/>
    <lineage>
        <taxon>Eukaryota</taxon>
        <taxon>Fungi</taxon>
        <taxon>Dikarya</taxon>
        <taxon>Ascomycota</taxon>
        <taxon>Saccharomycotina</taxon>
        <taxon>Saccharomycetes</taxon>
        <taxon>Saccharomycetales</taxon>
        <taxon>Saccharomycetaceae</taxon>
        <taxon>Naumovozyma</taxon>
    </lineage>
</organism>
<comment type="catalytic activity">
    <reaction evidence="11">
        <text>ATP + H2O = ADP + phosphate + H(+)</text>
        <dbReference type="Rhea" id="RHEA:13065"/>
        <dbReference type="ChEBI" id="CHEBI:15377"/>
        <dbReference type="ChEBI" id="CHEBI:15378"/>
        <dbReference type="ChEBI" id="CHEBI:30616"/>
        <dbReference type="ChEBI" id="CHEBI:43474"/>
        <dbReference type="ChEBI" id="CHEBI:456216"/>
        <dbReference type="EC" id="3.6.4.13"/>
    </reaction>
</comment>
<dbReference type="FunFam" id="1.10.150.20:FF:000013">
    <property type="entry name" value="U5 small nuclear ribonucleoprotein kDa helicase"/>
    <property type="match status" value="1"/>
</dbReference>
<dbReference type="SMART" id="SM00487">
    <property type="entry name" value="DEXDc"/>
    <property type="match status" value="2"/>
</dbReference>
<dbReference type="FunFam" id="1.10.150.20:FF:000004">
    <property type="entry name" value="U5 small nuclear ribonucleoprotein helicase"/>
    <property type="match status" value="1"/>
</dbReference>
<dbReference type="EMBL" id="HE580268">
    <property type="protein sequence ID" value="CCD23263.1"/>
    <property type="molecule type" value="Genomic_DNA"/>
</dbReference>
<comment type="subcellular location">
    <subcellularLocation>
        <location evidence="1">Nucleus</location>
    </subcellularLocation>
</comment>
<dbReference type="Gene3D" id="1.10.10.10">
    <property type="entry name" value="Winged helix-like DNA-binding domain superfamily/Winged helix DNA-binding domain"/>
    <property type="match status" value="2"/>
</dbReference>
<dbReference type="InterPro" id="IPR014001">
    <property type="entry name" value="Helicase_ATP-bd"/>
</dbReference>
<dbReference type="EC" id="3.6.4.13" evidence="3"/>
<dbReference type="InterPro" id="IPR001650">
    <property type="entry name" value="Helicase_C-like"/>
</dbReference>
<dbReference type="InterPro" id="IPR027417">
    <property type="entry name" value="P-loop_NTPase"/>
</dbReference>
<keyword evidence="6" id="KW-0378">Hydrolase</keyword>
<keyword evidence="16" id="KW-1185">Reference proteome</keyword>
<dbReference type="InterPro" id="IPR050474">
    <property type="entry name" value="Hel308_SKI2-like"/>
</dbReference>
<dbReference type="GO" id="GO:0005682">
    <property type="term" value="C:U5 snRNP"/>
    <property type="evidence" value="ECO:0007669"/>
    <property type="project" value="EnsemblFungi"/>
</dbReference>
<dbReference type="Gene3D" id="3.40.50.300">
    <property type="entry name" value="P-loop containing nucleotide triphosphate hydrolases"/>
    <property type="match status" value="4"/>
</dbReference>
<accession>G0W652</accession>
<evidence type="ECO:0000256" key="10">
    <source>
        <dbReference type="ARBA" id="ARBA00034541"/>
    </source>
</evidence>
<dbReference type="SUPFAM" id="SSF158702">
    <property type="entry name" value="Sec63 N-terminal domain-like"/>
    <property type="match status" value="2"/>
</dbReference>
<feature type="domain" description="Helicase ATP-binding" evidence="13">
    <location>
        <begin position="1386"/>
        <end position="1562"/>
    </location>
</feature>
<evidence type="ECO:0000313" key="15">
    <source>
        <dbReference type="EMBL" id="CCD23263.1"/>
    </source>
</evidence>
<dbReference type="InterPro" id="IPR004179">
    <property type="entry name" value="Sec63-dom"/>
</dbReference>
<keyword evidence="9" id="KW-0539">Nucleus</keyword>
<reference evidence="15 16" key="1">
    <citation type="journal article" date="2011" name="Proc. Natl. Acad. Sci. U.S.A.">
        <title>Evolutionary erosion of yeast sex chromosomes by mating-type switching accidents.</title>
        <authorList>
            <person name="Gordon J.L."/>
            <person name="Armisen D."/>
            <person name="Proux-Wera E."/>
            <person name="Oheigeartaigh S.S."/>
            <person name="Byrne K.P."/>
            <person name="Wolfe K.H."/>
        </authorList>
    </citation>
    <scope>NUCLEOTIDE SEQUENCE [LARGE SCALE GENOMIC DNA]</scope>
    <source>
        <strain evidence="16">ATCC 10597 / BCRC 20456 / CBS 421 / NBRC 0211 / NRRL Y-12639</strain>
    </source>
</reference>
<dbReference type="FunFam" id="1.10.10.10:FF:000024">
    <property type="entry name" value="U5 small nuclear ribonucleoprotein helicase"/>
    <property type="match status" value="1"/>
</dbReference>
<evidence type="ECO:0000256" key="8">
    <source>
        <dbReference type="ARBA" id="ARBA00022840"/>
    </source>
</evidence>
<dbReference type="InterPro" id="IPR036390">
    <property type="entry name" value="WH_DNA-bd_sf"/>
</dbReference>
<keyword evidence="8" id="KW-0067">ATP-binding</keyword>
<feature type="compositionally biased region" description="Acidic residues" evidence="12">
    <location>
        <begin position="267"/>
        <end position="279"/>
    </location>
</feature>
<gene>
    <name evidence="15" type="primary">NDAI0B02280</name>
    <name evidence="15" type="ordered locus">NDAI_0B02280</name>
</gene>
<feature type="domain" description="Helicase C-terminal" evidence="14">
    <location>
        <begin position="755"/>
        <end position="965"/>
    </location>
</feature>
<dbReference type="SMART" id="SM00490">
    <property type="entry name" value="HELICc"/>
    <property type="match status" value="1"/>
</dbReference>
<dbReference type="FunFam" id="1.10.10.10:FF:000012">
    <property type="entry name" value="U5 small nuclear ribonucleoprotein helicase"/>
    <property type="match status" value="1"/>
</dbReference>
<evidence type="ECO:0000313" key="16">
    <source>
        <dbReference type="Proteomes" id="UP000000689"/>
    </source>
</evidence>
<proteinExistence type="inferred from homology"/>
<dbReference type="KEGG" id="ndi:NDAI_0B02280"/>
<dbReference type="InterPro" id="IPR048863">
    <property type="entry name" value="BRR2_plug"/>
</dbReference>
<dbReference type="Pfam" id="PF02889">
    <property type="entry name" value="Sec63"/>
    <property type="match status" value="2"/>
</dbReference>
<dbReference type="SUPFAM" id="SSF52540">
    <property type="entry name" value="P-loop containing nucleoside triphosphate hydrolases"/>
    <property type="match status" value="4"/>
</dbReference>
<dbReference type="Pfam" id="PF21188">
    <property type="entry name" value="BRR2_plug"/>
    <property type="match status" value="1"/>
</dbReference>
<evidence type="ECO:0000256" key="5">
    <source>
        <dbReference type="ARBA" id="ARBA00022741"/>
    </source>
</evidence>
<dbReference type="GO" id="GO:0016787">
    <property type="term" value="F:hydrolase activity"/>
    <property type="evidence" value="ECO:0007669"/>
    <property type="project" value="UniProtKB-KW"/>
</dbReference>
<dbReference type="FunFam" id="3.40.50.300:FF:003287">
    <property type="entry name" value="U5 small nuclear ribonucleoprotein 200 kDa helicase"/>
    <property type="match status" value="1"/>
</dbReference>
<dbReference type="eggNOG" id="KOG0951">
    <property type="taxonomic scope" value="Eukaryota"/>
</dbReference>
<dbReference type="FunFam" id="1.10.3380.10:FF:000001">
    <property type="entry name" value="U5 small nuclear ribonucleoprotein helicase"/>
    <property type="match status" value="1"/>
</dbReference>
<dbReference type="Pfam" id="PF18149">
    <property type="entry name" value="Helicase_PWI"/>
    <property type="match status" value="1"/>
</dbReference>
<keyword evidence="4" id="KW-0677">Repeat</keyword>
<keyword evidence="5" id="KW-0547">Nucleotide-binding</keyword>
<dbReference type="GeneID" id="11497985"/>
<dbReference type="SUPFAM" id="SSF81296">
    <property type="entry name" value="E set domains"/>
    <property type="match status" value="1"/>
</dbReference>
<comment type="similarity">
    <text evidence="2">Belongs to the helicase family. SKI2 subfamily.</text>
</comment>
<name>G0W652_NAUDC</name>
<dbReference type="PANTHER" id="PTHR47961:SF4">
    <property type="entry name" value="ACTIVATING SIGNAL COINTEGRATOR 1 COMPLEX SUBUNIT 3"/>
    <property type="match status" value="1"/>
</dbReference>
<dbReference type="STRING" id="1071378.G0W652"/>
<dbReference type="Gene3D" id="1.10.3380.10">
    <property type="entry name" value="Sec63 N-terminal domain-like domain"/>
    <property type="match status" value="2"/>
</dbReference>
<feature type="region of interest" description="Disordered" evidence="12">
    <location>
        <begin position="267"/>
        <end position="295"/>
    </location>
</feature>
<dbReference type="SMART" id="SM00973">
    <property type="entry name" value="Sec63"/>
    <property type="match status" value="2"/>
</dbReference>
<dbReference type="GO" id="GO:0046540">
    <property type="term" value="C:U4/U6 x U5 tri-snRNP complex"/>
    <property type="evidence" value="ECO:0007669"/>
    <property type="project" value="EnsemblFungi"/>
</dbReference>
<dbReference type="Proteomes" id="UP000000689">
    <property type="component" value="Chromosome 2"/>
</dbReference>
<evidence type="ECO:0000256" key="4">
    <source>
        <dbReference type="ARBA" id="ARBA00022737"/>
    </source>
</evidence>
<dbReference type="GO" id="GO:0000388">
    <property type="term" value="P:spliceosome conformational change to release U4 (or U4atac) and U1 (or U11)"/>
    <property type="evidence" value="ECO:0007669"/>
    <property type="project" value="EnsemblFungi"/>
</dbReference>
<dbReference type="PANTHER" id="PTHR47961">
    <property type="entry name" value="DNA POLYMERASE THETA, PUTATIVE (AFU_ORTHOLOGUE AFUA_1G05260)-RELATED"/>
    <property type="match status" value="1"/>
</dbReference>